<evidence type="ECO:0000259" key="1">
    <source>
        <dbReference type="Pfam" id="PF11817"/>
    </source>
</evidence>
<reference evidence="2 3" key="1">
    <citation type="journal article" date="2003" name="PLoS Biol.">
        <title>The genome sequence of Caenorhabditis briggsae: a platform for comparative genomics.</title>
        <authorList>
            <person name="Stein L.D."/>
            <person name="Bao Z."/>
            <person name="Blasiar D."/>
            <person name="Blumenthal T."/>
            <person name="Brent M.R."/>
            <person name="Chen N."/>
            <person name="Chinwalla A."/>
            <person name="Clarke L."/>
            <person name="Clee C."/>
            <person name="Coghlan A."/>
            <person name="Coulson A."/>
            <person name="D'Eustachio P."/>
            <person name="Fitch D.H."/>
            <person name="Fulton L.A."/>
            <person name="Fulton R.E."/>
            <person name="Griffiths-Jones S."/>
            <person name="Harris T.W."/>
            <person name="Hillier L.W."/>
            <person name="Kamath R."/>
            <person name="Kuwabara P.E."/>
            <person name="Mardis E.R."/>
            <person name="Marra M.A."/>
            <person name="Miner T.L."/>
            <person name="Minx P."/>
            <person name="Mullikin J.C."/>
            <person name="Plumb R.W."/>
            <person name="Rogers J."/>
            <person name="Schein J.E."/>
            <person name="Sohrmann M."/>
            <person name="Spieth J."/>
            <person name="Stajich J.E."/>
            <person name="Wei C."/>
            <person name="Willey D."/>
            <person name="Wilson R.K."/>
            <person name="Durbin R."/>
            <person name="Waterston R.H."/>
        </authorList>
    </citation>
    <scope>NUCLEOTIDE SEQUENCE [LARGE SCALE GENOMIC DNA]</scope>
    <source>
        <strain evidence="2 3">AF16</strain>
    </source>
</reference>
<dbReference type="WormBase" id="CBG15291a">
    <property type="protein sequence ID" value="CBP44448"/>
    <property type="gene ID" value="WBGene00035601"/>
    <property type="gene designation" value="Cbr-trpp-11"/>
</dbReference>
<dbReference type="STRING" id="6238.A8XLG7"/>
<evidence type="ECO:0000313" key="4">
    <source>
        <dbReference type="WormBase" id="CBG15291a"/>
    </source>
</evidence>
<protein>
    <submittedName>
        <fullName evidence="2">Protein CBG15291</fullName>
    </submittedName>
</protein>
<dbReference type="InterPro" id="IPR021773">
    <property type="entry name" value="TPC11"/>
</dbReference>
<dbReference type="eggNOG" id="KOG4386">
    <property type="taxonomic scope" value="Eukaryota"/>
</dbReference>
<dbReference type="InParanoid" id="A8XLG7"/>
<dbReference type="FunCoup" id="A8XLG7">
    <property type="interactions" value="2804"/>
</dbReference>
<dbReference type="PANTHER" id="PTHR14374:SF0">
    <property type="entry name" value="TRAFFICKING PROTEIN PARTICLE COMPLEX SUBUNIT 11"/>
    <property type="match status" value="1"/>
</dbReference>
<dbReference type="AlphaFoldDB" id="A8XLG7"/>
<dbReference type="GO" id="GO:0005737">
    <property type="term" value="C:cytoplasm"/>
    <property type="evidence" value="ECO:0000318"/>
    <property type="project" value="GO_Central"/>
</dbReference>
<gene>
    <name evidence="4" type="primary">trpp-11</name>
    <name evidence="2 4" type="ORF">CBG15291</name>
    <name evidence="2" type="ORF">CBG_15291</name>
</gene>
<keyword evidence="3" id="KW-1185">Reference proteome</keyword>
<evidence type="ECO:0000313" key="2">
    <source>
        <dbReference type="EMBL" id="CAP33471.2"/>
    </source>
</evidence>
<feature type="domain" description="Trafficking protein particle complex subunit 11" evidence="1">
    <location>
        <begin position="261"/>
        <end position="475"/>
    </location>
</feature>
<sequence>MDPIEAGDWIAGRPLQLVFLSGLDPANKPHHSNVVNVFLNRTAEKPPLQIRVVSGELDIPPKRDEKGLDKGILRREWPSKYLDKVPALIVVFIDLDWNHPSWEDKKTEAESKVASIRASLRHGTKVALVLIQQKSTNVSDNLAADRAHELCQACSLSSKQLFILSADNLLPNSMSNLQNFSLKLEMAFHELCQVFYHQRLKTIRSRSIPNNSPALVVRQQFKLAFLSELRQDTHTALRNYRLAYDQCKDTVEQWDGVDVFEWRSVVGLLNYKMCELAFLHSTALEAINQMRRHATIFFSSAPGIYPTPHLASVELLLWKSKQCYQFAHLFERSVASGLSALATLNPGTHLDQAAGIYAAANTEILALKRNSPQNVPYPNPDPLAKASSTVFFGQRPWRVNCEGLASAEVEADAVNAITQRLVVNHEGVITLLSAALAQYQKYGCMRMKKKVMMEMANTCYANNEIQRALRFWGMVIKDNALPYSIRKDMMHRATWAAYAITSIQDFAICCMQLMCPAYSEVLPSDCVGCLMDLLEGKPPRAPFPNDDISKDQLLTYQTQFQQVIKEARDPFVVHASKIAELFLETRVSFLDEQTVEQGSRVVVRVELISKIGQMFRLNNVIVHLKAKKFPQDSASTTTETDFLLYDPIPLGPVDVNIDSPMQRVVLVDLKDAKQNWIVTVSKVVLSMGTGVRGDVEFDENALNRNCHVENIVGLEFLKIGGEKASIELKKTINVDCLIGEVTSTEITLKNNSKQSFYGLQLDFKRKEQKHTEAAAVLFVEKDGNELKSEFSMTIYEKFDAGEVVTFPLMFSAQLIGEYVLQLELSYTSEDVAKTKTTLVEVGVTATEPFSVTSTVLNVNGIPMSSILNNNDHILNVAIESGSSIVISSVEFLMADVVTLCDTKNGGSGKDLNGILKLFRKVCIFGFPDVVEAGEVMAYSAVIRVMVKEEETETPLGRMCVEWRRSSPDSCPVRSIVPLLRIPVLPCPLSITNHIKTNPAVVRQPIDISFELRNHSKEVIEVSTNFDLNDVFMFSGERKRSNSGIVPKIIEIIQPSFLSILQYLGTQYQLNFFQITVTVLPGATRRVTVVVMALSAGRLNFPKISLKSAQIADSVLQQALRSLPATIFVLPKSKEFVTTSPHL</sequence>
<name>A8XLG7_CAEBR</name>
<evidence type="ECO:0000313" key="3">
    <source>
        <dbReference type="Proteomes" id="UP000008549"/>
    </source>
</evidence>
<organism evidence="2 3">
    <name type="scientific">Caenorhabditis briggsae</name>
    <dbReference type="NCBI Taxonomy" id="6238"/>
    <lineage>
        <taxon>Eukaryota</taxon>
        <taxon>Metazoa</taxon>
        <taxon>Ecdysozoa</taxon>
        <taxon>Nematoda</taxon>
        <taxon>Chromadorea</taxon>
        <taxon>Rhabditida</taxon>
        <taxon>Rhabditina</taxon>
        <taxon>Rhabditomorpha</taxon>
        <taxon>Rhabditoidea</taxon>
        <taxon>Rhabditidae</taxon>
        <taxon>Peloderinae</taxon>
        <taxon>Caenorhabditis</taxon>
    </lineage>
</organism>
<reference evidence="2 3" key="2">
    <citation type="journal article" date="2011" name="PLoS Genet.">
        <title>Caenorhabditis briggsae recombinant inbred line genotypes reveal inter-strain incompatibility and the evolution of recombination.</title>
        <authorList>
            <person name="Ross J.A."/>
            <person name="Koboldt D.C."/>
            <person name="Staisch J.E."/>
            <person name="Chamberlin H.M."/>
            <person name="Gupta B.P."/>
            <person name="Miller R.D."/>
            <person name="Baird S.E."/>
            <person name="Haag E.S."/>
        </authorList>
    </citation>
    <scope>NUCLEOTIDE SEQUENCE [LARGE SCALE GENOMIC DNA]</scope>
    <source>
        <strain evidence="2 3">AF16</strain>
    </source>
</reference>
<dbReference type="Pfam" id="PF11817">
    <property type="entry name" value="Foie-gras_1"/>
    <property type="match status" value="1"/>
</dbReference>
<proteinExistence type="predicted"/>
<dbReference type="EMBL" id="HE601055">
    <property type="protein sequence ID" value="CAP33471.2"/>
    <property type="molecule type" value="Genomic_DNA"/>
</dbReference>
<dbReference type="OMA" id="ANTCYAN"/>
<dbReference type="HOGENOM" id="CLU_003649_0_0_1"/>
<accession>A8XLG7</accession>
<dbReference type="PANTHER" id="PTHR14374">
    <property type="entry name" value="FOIE GRAS"/>
    <property type="match status" value="1"/>
</dbReference>
<dbReference type="Proteomes" id="UP000008549">
    <property type="component" value="Unassembled WGS sequence"/>
</dbReference>